<feature type="domain" description="Thioredoxin" evidence="17">
    <location>
        <begin position="5"/>
        <end position="154"/>
    </location>
</feature>
<protein>
    <recommendedName>
        <fullName evidence="3">thioredoxin-dependent peroxiredoxin</fullName>
        <ecNumber evidence="3">1.11.1.24</ecNumber>
    </recommendedName>
    <alternativeName>
        <fullName evidence="13">Bacterioferritin comigratory protein</fullName>
    </alternativeName>
    <alternativeName>
        <fullName evidence="11">Thioredoxin peroxidase</fullName>
    </alternativeName>
</protein>
<dbReference type="KEGG" id="slw:BRW62_04225"/>
<evidence type="ECO:0000256" key="11">
    <source>
        <dbReference type="ARBA" id="ARBA00032824"/>
    </source>
</evidence>
<evidence type="ECO:0000256" key="6">
    <source>
        <dbReference type="ARBA" id="ARBA00022946"/>
    </source>
</evidence>
<dbReference type="SUPFAM" id="SSF52833">
    <property type="entry name" value="Thioredoxin-like"/>
    <property type="match status" value="1"/>
</dbReference>
<dbReference type="InterPro" id="IPR050924">
    <property type="entry name" value="Peroxiredoxin_BCP/PrxQ"/>
</dbReference>
<feature type="active site" description="Cysteine sulfenic acid (-SOH) intermediate; for peroxidase activity" evidence="16">
    <location>
        <position position="48"/>
    </location>
</feature>
<reference evidence="18 19" key="1">
    <citation type="submission" date="2016-11" db="EMBL/GenBank/DDBJ databases">
        <title>Complete genome sequence of thermophilic cyanobacteria strain Synechococcus sp. PCC6715.</title>
        <authorList>
            <person name="Tang J."/>
            <person name="Daroch M."/>
            <person name="Liang Y."/>
            <person name="Jiang D."/>
            <person name="Shah M."/>
        </authorList>
    </citation>
    <scope>NUCLEOTIDE SEQUENCE [LARGE SCALE GENOMIC DNA]</scope>
    <source>
        <strain evidence="18 19">PCC 6715</strain>
    </source>
</reference>
<evidence type="ECO:0000256" key="7">
    <source>
        <dbReference type="ARBA" id="ARBA00023002"/>
    </source>
</evidence>
<evidence type="ECO:0000256" key="4">
    <source>
        <dbReference type="ARBA" id="ARBA00022559"/>
    </source>
</evidence>
<dbReference type="Gene3D" id="3.40.30.10">
    <property type="entry name" value="Glutaredoxin"/>
    <property type="match status" value="1"/>
</dbReference>
<keyword evidence="8" id="KW-0793">Thylakoid</keyword>
<evidence type="ECO:0000256" key="16">
    <source>
        <dbReference type="PIRSR" id="PIRSR000239-1"/>
    </source>
</evidence>
<comment type="subcellular location">
    <subcellularLocation>
        <location evidence="15">Thylakoid</location>
    </subcellularLocation>
</comment>
<evidence type="ECO:0000256" key="3">
    <source>
        <dbReference type="ARBA" id="ARBA00013017"/>
    </source>
</evidence>
<dbReference type="InterPro" id="IPR024706">
    <property type="entry name" value="Peroxiredoxin_AhpC-typ"/>
</dbReference>
<keyword evidence="7" id="KW-0560">Oxidoreductase</keyword>
<evidence type="ECO:0000256" key="10">
    <source>
        <dbReference type="ARBA" id="ARBA00023284"/>
    </source>
</evidence>
<dbReference type="GO" id="GO:0034599">
    <property type="term" value="P:cellular response to oxidative stress"/>
    <property type="evidence" value="ECO:0007669"/>
    <property type="project" value="TreeGrafter"/>
</dbReference>
<evidence type="ECO:0000256" key="14">
    <source>
        <dbReference type="ARBA" id="ARBA00049091"/>
    </source>
</evidence>
<dbReference type="GO" id="GO:0045454">
    <property type="term" value="P:cell redox homeostasis"/>
    <property type="evidence" value="ECO:0007669"/>
    <property type="project" value="TreeGrafter"/>
</dbReference>
<dbReference type="InterPro" id="IPR036249">
    <property type="entry name" value="Thioredoxin-like_sf"/>
</dbReference>
<comment type="function">
    <text evidence="1">Thiol-specific peroxidase that catalyzes the reduction of hydrogen peroxide and organic hydroperoxides to water and alcohols, respectively. Plays a role in cell protection against oxidative stress by detoxifying peroxides and as sensor of hydrogen peroxide-mediated signaling events.</text>
</comment>
<dbReference type="CDD" id="cd03017">
    <property type="entry name" value="PRX_BCP"/>
    <property type="match status" value="1"/>
</dbReference>
<comment type="catalytic activity">
    <reaction evidence="14">
        <text>a hydroperoxide + [thioredoxin]-dithiol = an alcohol + [thioredoxin]-disulfide + H2O</text>
        <dbReference type="Rhea" id="RHEA:62620"/>
        <dbReference type="Rhea" id="RHEA-COMP:10698"/>
        <dbReference type="Rhea" id="RHEA-COMP:10700"/>
        <dbReference type="ChEBI" id="CHEBI:15377"/>
        <dbReference type="ChEBI" id="CHEBI:29950"/>
        <dbReference type="ChEBI" id="CHEBI:30879"/>
        <dbReference type="ChEBI" id="CHEBI:35924"/>
        <dbReference type="ChEBI" id="CHEBI:50058"/>
        <dbReference type="EC" id="1.11.1.24"/>
    </reaction>
</comment>
<dbReference type="EMBL" id="CP018092">
    <property type="protein sequence ID" value="ATS18086.1"/>
    <property type="molecule type" value="Genomic_DNA"/>
</dbReference>
<dbReference type="OrthoDB" id="9801080at2"/>
<dbReference type="PANTHER" id="PTHR42801">
    <property type="entry name" value="THIOREDOXIN-DEPENDENT PEROXIDE REDUCTASE"/>
    <property type="match status" value="1"/>
</dbReference>
<keyword evidence="4" id="KW-0575">Peroxidase</keyword>
<dbReference type="FunFam" id="3.40.30.10:FF:000122">
    <property type="entry name" value="Peroxiredoxin Q chloroplastic"/>
    <property type="match status" value="1"/>
</dbReference>
<evidence type="ECO:0000313" key="18">
    <source>
        <dbReference type="EMBL" id="ATS18086.1"/>
    </source>
</evidence>
<proteinExistence type="inferred from homology"/>
<dbReference type="AlphaFoldDB" id="A0A2D2Q0Q8"/>
<evidence type="ECO:0000256" key="2">
    <source>
        <dbReference type="ARBA" id="ARBA00011245"/>
    </source>
</evidence>
<dbReference type="EC" id="1.11.1.24" evidence="3"/>
<evidence type="ECO:0000259" key="17">
    <source>
        <dbReference type="PROSITE" id="PS51352"/>
    </source>
</evidence>
<keyword evidence="5" id="KW-0049">Antioxidant</keyword>
<sequence>MATAIHVGDRAPDFELLAANGQTVRLSDFRGNKNVVLYFYPASETPGCTVQACGFRDAYSQFQALGAEVIGISGDPLDKQTGFQSHHHLPFLVLSDPDNKVRQTYGASTLFGLFPGRVTYVIDKNGIVRYIFDSMFNVKEHIDSALKILRTLEATPA</sequence>
<organism evidence="18 19">
    <name type="scientific">Parathermosynechococcus lividus PCC 6715</name>
    <dbReference type="NCBI Taxonomy" id="1917166"/>
    <lineage>
        <taxon>Bacteria</taxon>
        <taxon>Bacillati</taxon>
        <taxon>Cyanobacteriota</taxon>
        <taxon>Cyanophyceae</taxon>
        <taxon>Acaryochloridales</taxon>
        <taxon>Thermosynechococcaceae</taxon>
        <taxon>Parathermosynechococcus</taxon>
    </lineage>
</organism>
<dbReference type="Proteomes" id="UP000231057">
    <property type="component" value="Chromosome"/>
</dbReference>
<evidence type="ECO:0000256" key="12">
    <source>
        <dbReference type="ARBA" id="ARBA00038489"/>
    </source>
</evidence>
<dbReference type="Pfam" id="PF00578">
    <property type="entry name" value="AhpC-TSA"/>
    <property type="match status" value="1"/>
</dbReference>
<name>A0A2D2Q0Q8_PARLV</name>
<dbReference type="PROSITE" id="PS51352">
    <property type="entry name" value="THIOREDOXIN_2"/>
    <property type="match status" value="1"/>
</dbReference>
<accession>A0A2D2Q0Q8</accession>
<dbReference type="GO" id="GO:0005737">
    <property type="term" value="C:cytoplasm"/>
    <property type="evidence" value="ECO:0007669"/>
    <property type="project" value="TreeGrafter"/>
</dbReference>
<dbReference type="PANTHER" id="PTHR42801:SF4">
    <property type="entry name" value="AHPC_TSA FAMILY PROTEIN"/>
    <property type="match status" value="1"/>
</dbReference>
<keyword evidence="9" id="KW-1015">Disulfide bond</keyword>
<dbReference type="PIRSF" id="PIRSF000239">
    <property type="entry name" value="AHPC"/>
    <property type="match status" value="1"/>
</dbReference>
<comment type="similarity">
    <text evidence="12">Belongs to the peroxiredoxin family. BCP/PrxQ subfamily.</text>
</comment>
<evidence type="ECO:0000256" key="8">
    <source>
        <dbReference type="ARBA" id="ARBA00023078"/>
    </source>
</evidence>
<evidence type="ECO:0000256" key="15">
    <source>
        <dbReference type="ARBA" id="ARBA00060385"/>
    </source>
</evidence>
<evidence type="ECO:0000256" key="9">
    <source>
        <dbReference type="ARBA" id="ARBA00023157"/>
    </source>
</evidence>
<evidence type="ECO:0000256" key="1">
    <source>
        <dbReference type="ARBA" id="ARBA00003330"/>
    </source>
</evidence>
<gene>
    <name evidence="18" type="ORF">BRW62_04225</name>
</gene>
<evidence type="ECO:0000313" key="19">
    <source>
        <dbReference type="Proteomes" id="UP000231057"/>
    </source>
</evidence>
<dbReference type="InterPro" id="IPR000866">
    <property type="entry name" value="AhpC/TSA"/>
</dbReference>
<dbReference type="GO" id="GO:0009579">
    <property type="term" value="C:thylakoid"/>
    <property type="evidence" value="ECO:0007669"/>
    <property type="project" value="UniProtKB-SubCell"/>
</dbReference>
<dbReference type="GO" id="GO:0008379">
    <property type="term" value="F:thioredoxin peroxidase activity"/>
    <property type="evidence" value="ECO:0007669"/>
    <property type="project" value="TreeGrafter"/>
</dbReference>
<reference evidence="19" key="2">
    <citation type="journal article" date="2022" name="Front. Microbiol.">
        <title>Comparative Genomic Analysis Revealed Distinct Molecular Components and Organization of CO2-Concentrating Mechanism in Thermophilic Cyanobacteria.</title>
        <authorList>
            <person name="Tang J."/>
            <person name="Zhou H."/>
            <person name="Yao D."/>
            <person name="Riaz S."/>
            <person name="You D."/>
            <person name="Klepacz-Smolka A."/>
            <person name="Daroch M."/>
        </authorList>
    </citation>
    <scope>NUCLEOTIDE SEQUENCE [LARGE SCALE GENOMIC DNA]</scope>
    <source>
        <strain evidence="19">PCC 6715</strain>
    </source>
</reference>
<comment type="subunit">
    <text evidence="2">Monomer.</text>
</comment>
<keyword evidence="6" id="KW-0809">Transit peptide</keyword>
<keyword evidence="19" id="KW-1185">Reference proteome</keyword>
<keyword evidence="10" id="KW-0676">Redox-active center</keyword>
<dbReference type="InterPro" id="IPR013766">
    <property type="entry name" value="Thioredoxin_domain"/>
</dbReference>
<dbReference type="RefSeq" id="WP_099798439.1">
    <property type="nucleotide sequence ID" value="NZ_CP018092.1"/>
</dbReference>
<evidence type="ECO:0000256" key="13">
    <source>
        <dbReference type="ARBA" id="ARBA00041373"/>
    </source>
</evidence>
<evidence type="ECO:0000256" key="5">
    <source>
        <dbReference type="ARBA" id="ARBA00022862"/>
    </source>
</evidence>